<dbReference type="Pfam" id="PF13970">
    <property type="entry name" value="DUF4221"/>
    <property type="match status" value="1"/>
</dbReference>
<dbReference type="PROSITE" id="PS51257">
    <property type="entry name" value="PROKAR_LIPOPROTEIN"/>
    <property type="match status" value="1"/>
</dbReference>
<comment type="caution">
    <text evidence="1">The sequence shown here is derived from an EMBL/GenBank/DDBJ whole genome shotgun (WGS) entry which is preliminary data.</text>
</comment>
<gene>
    <name evidence="1" type="ORF">QWZ15_08720</name>
</gene>
<dbReference type="InterPro" id="IPR025316">
    <property type="entry name" value="DUF4221"/>
</dbReference>
<dbReference type="Proteomes" id="UP001236663">
    <property type="component" value="Unassembled WGS sequence"/>
</dbReference>
<dbReference type="EMBL" id="JAUFQS010000007">
    <property type="protein sequence ID" value="MDN3687910.1"/>
    <property type="molecule type" value="Genomic_DNA"/>
</dbReference>
<name>A0ABT8C551_9BACT</name>
<organism evidence="1 2">
    <name type="scientific">Cyclobacterium jeungdonense</name>
    <dbReference type="NCBI Taxonomy" id="708087"/>
    <lineage>
        <taxon>Bacteria</taxon>
        <taxon>Pseudomonadati</taxon>
        <taxon>Bacteroidota</taxon>
        <taxon>Cytophagia</taxon>
        <taxon>Cytophagales</taxon>
        <taxon>Cyclobacteriaceae</taxon>
        <taxon>Cyclobacterium</taxon>
    </lineage>
</organism>
<sequence>MKNPLDILCFVFGLIFMLASCGSPAKKEIQELTISVDTVQIDPGEELLFLKWGLELSGLSADRRYLYNFDLEQHQLEKIDLDCLVLDRKIPFEKEGPDGLRGIHSLRGWEREAIFFSTWNGAMVFDQSGKLDRSWELDPKGFSGDVLSDKESLIGVQVDPSGEGEAYGLAKAFRNELASLVRLDLDQHLIHRYTLPLLDKLGNYTASLNDGENYAYHEVETYLEIVDSGVLFGAETGSEFYLYDPKADTIKVVSSNSEWMESENTAKGGDFAAAGEFSRYFQQFMEGPHYLLPVYDVHNKRYWRLFYENYYESEIKEGLFPQPAGANVYLALYDEELNLIREVELPFLTEKPLRHFIKDGMLWLFVNVEDEMGFVRLNIEL</sequence>
<dbReference type="RefSeq" id="WP_163384351.1">
    <property type="nucleotide sequence ID" value="NZ_JAUFQS010000007.1"/>
</dbReference>
<keyword evidence="2" id="KW-1185">Reference proteome</keyword>
<proteinExistence type="predicted"/>
<protein>
    <submittedName>
        <fullName evidence="1">DUF4221 family protein</fullName>
    </submittedName>
</protein>
<reference evidence="2" key="1">
    <citation type="journal article" date="2019" name="Int. J. Syst. Evol. Microbiol.">
        <title>The Global Catalogue of Microorganisms (GCM) 10K type strain sequencing project: providing services to taxonomists for standard genome sequencing and annotation.</title>
        <authorList>
            <consortium name="The Broad Institute Genomics Platform"/>
            <consortium name="The Broad Institute Genome Sequencing Center for Infectious Disease"/>
            <person name="Wu L."/>
            <person name="Ma J."/>
        </authorList>
    </citation>
    <scope>NUCLEOTIDE SEQUENCE [LARGE SCALE GENOMIC DNA]</scope>
    <source>
        <strain evidence="2">CECT 7706</strain>
    </source>
</reference>
<evidence type="ECO:0000313" key="1">
    <source>
        <dbReference type="EMBL" id="MDN3687910.1"/>
    </source>
</evidence>
<evidence type="ECO:0000313" key="2">
    <source>
        <dbReference type="Proteomes" id="UP001236663"/>
    </source>
</evidence>
<accession>A0ABT8C551</accession>